<keyword evidence="1" id="KW-0472">Membrane</keyword>
<keyword evidence="1" id="KW-0812">Transmembrane</keyword>
<dbReference type="GO" id="GO:0005886">
    <property type="term" value="C:plasma membrane"/>
    <property type="evidence" value="ECO:0007669"/>
    <property type="project" value="TreeGrafter"/>
</dbReference>
<dbReference type="Proteomes" id="UP000214596">
    <property type="component" value="Unassembled WGS sequence"/>
</dbReference>
<dbReference type="InterPro" id="IPR027463">
    <property type="entry name" value="AcrB_DN_DC_subdom"/>
</dbReference>
<dbReference type="SUPFAM" id="SSF82693">
    <property type="entry name" value="Multidrug efflux transporter AcrB pore domain, PN1, PN2, PC1 and PC2 subdomains"/>
    <property type="match status" value="1"/>
</dbReference>
<feature type="transmembrane region" description="Helical" evidence="1">
    <location>
        <begin position="18"/>
        <end position="38"/>
    </location>
</feature>
<dbReference type="PANTHER" id="PTHR32063">
    <property type="match status" value="1"/>
</dbReference>
<dbReference type="Pfam" id="PF00873">
    <property type="entry name" value="ACR_tran"/>
    <property type="match status" value="1"/>
</dbReference>
<gene>
    <name evidence="2" type="ORF">CA163_07700</name>
</gene>
<keyword evidence="1" id="KW-1133">Transmembrane helix</keyword>
<sequence>MEDTNQKGIIAYFANNPVAANLLMVFIIIMGIVSYMFIQRQMFPNIEVNYIDVRATYPGASPQEIEESILVKVEESIKDVTGIKKVVSRASRGSAYISIEVDVNADIKRVLDDVNQRIDTISNLPLGMEPINVYQVEWRQDVIEMGLVGDRPLEELKPIAKQIEDELLQLNNVMLVYLSAPEEEIAIEVDPLVLRKYDLTLNDVSNAIRRYSANFS</sequence>
<dbReference type="Gene3D" id="3.30.70.1430">
    <property type="entry name" value="Multidrug efflux transporter AcrB pore domain"/>
    <property type="match status" value="1"/>
</dbReference>
<organism evidence="2 3">
    <name type="scientific">Vibrio parahaemolyticus</name>
    <dbReference type="NCBI Taxonomy" id="670"/>
    <lineage>
        <taxon>Bacteria</taxon>
        <taxon>Pseudomonadati</taxon>
        <taxon>Pseudomonadota</taxon>
        <taxon>Gammaproteobacteria</taxon>
        <taxon>Vibrionales</taxon>
        <taxon>Vibrionaceae</taxon>
        <taxon>Vibrio</taxon>
    </lineage>
</organism>
<accession>A0A227JEB7</accession>
<name>A0A227JEB7_VIBPH</name>
<dbReference type="PANTHER" id="PTHR32063:SF33">
    <property type="entry name" value="RND SUPERFAMILY EFFLUX PUMP PERMEASE COMPONENT"/>
    <property type="match status" value="1"/>
</dbReference>
<dbReference type="AlphaFoldDB" id="A0A227JEB7"/>
<comment type="caution">
    <text evidence="2">The sequence shown here is derived from an EMBL/GenBank/DDBJ whole genome shotgun (WGS) entry which is preliminary data.</text>
</comment>
<evidence type="ECO:0000313" key="2">
    <source>
        <dbReference type="EMBL" id="OXE33401.1"/>
    </source>
</evidence>
<dbReference type="InterPro" id="IPR001036">
    <property type="entry name" value="Acrflvin-R"/>
</dbReference>
<evidence type="ECO:0000256" key="1">
    <source>
        <dbReference type="SAM" id="Phobius"/>
    </source>
</evidence>
<dbReference type="PRINTS" id="PR00702">
    <property type="entry name" value="ACRIFLAVINRP"/>
</dbReference>
<dbReference type="Gene3D" id="3.30.2090.10">
    <property type="entry name" value="Multidrug efflux transporter AcrB TolC docking domain, DN and DC subdomains"/>
    <property type="match status" value="1"/>
</dbReference>
<dbReference type="Gene3D" id="1.20.1640.10">
    <property type="entry name" value="Multidrug efflux transporter AcrB transmembrane domain"/>
    <property type="match status" value="1"/>
</dbReference>
<evidence type="ECO:0000313" key="3">
    <source>
        <dbReference type="Proteomes" id="UP000214596"/>
    </source>
</evidence>
<dbReference type="GO" id="GO:0042910">
    <property type="term" value="F:xenobiotic transmembrane transporter activity"/>
    <property type="evidence" value="ECO:0007669"/>
    <property type="project" value="TreeGrafter"/>
</dbReference>
<proteinExistence type="predicted"/>
<dbReference type="Gene3D" id="3.30.70.1320">
    <property type="entry name" value="Multidrug efflux transporter AcrB pore domain like"/>
    <property type="match status" value="1"/>
</dbReference>
<dbReference type="EMBL" id="NIXT01000317">
    <property type="protein sequence ID" value="OXE33401.1"/>
    <property type="molecule type" value="Genomic_DNA"/>
</dbReference>
<protein>
    <submittedName>
        <fullName evidence="2">Acriflavin resistance protein</fullName>
    </submittedName>
</protein>
<dbReference type="STRING" id="670.ACZ92_04140"/>
<feature type="non-terminal residue" evidence="2">
    <location>
        <position position="216"/>
    </location>
</feature>
<reference evidence="2 3" key="1">
    <citation type="journal article" date="2017" name="Appl. Environ. Microbiol.">
        <title>Parallel evolution of two clades of a major Atlantic endemic Vibrio parahaemolyticus pathogen lineage by independent acquisition of related pathogenicity islands.</title>
        <authorList>
            <person name="Xu F."/>
            <person name="Gonzalez-Escalona N."/>
            <person name="Drees K.P."/>
            <person name="Sebra R.P."/>
            <person name="Cooper V.S."/>
            <person name="Jones S.H."/>
            <person name="Whistler C.A."/>
        </authorList>
    </citation>
    <scope>NUCLEOTIDE SEQUENCE [LARGE SCALE GENOMIC DNA]</scope>
    <source>
        <strain evidence="2 3">MAVP-3</strain>
    </source>
</reference>